<comment type="similarity">
    <text evidence="1 6">Belongs to the cytidine and deoxycytidylate deaminase family.</text>
</comment>
<keyword evidence="3 6" id="KW-0479">Metal-binding</keyword>
<keyword evidence="9" id="KW-1185">Reference proteome</keyword>
<dbReference type="InterPro" id="IPR013171">
    <property type="entry name" value="Cyd/dCyd_deaminase_Zn-bd"/>
</dbReference>
<organism evidence="8 9">
    <name type="scientific">Salinivibrio costicola subsp. alcaliphilus</name>
    <dbReference type="NCBI Taxonomy" id="272773"/>
    <lineage>
        <taxon>Bacteria</taxon>
        <taxon>Pseudomonadati</taxon>
        <taxon>Pseudomonadota</taxon>
        <taxon>Gammaproteobacteria</taxon>
        <taxon>Vibrionales</taxon>
        <taxon>Vibrionaceae</taxon>
        <taxon>Salinivibrio</taxon>
    </lineage>
</organism>
<dbReference type="PANTHER" id="PTHR11644">
    <property type="entry name" value="CYTIDINE DEAMINASE"/>
    <property type="match status" value="1"/>
</dbReference>
<keyword evidence="5 6" id="KW-0862">Zinc</keyword>
<evidence type="ECO:0000256" key="4">
    <source>
        <dbReference type="ARBA" id="ARBA00022801"/>
    </source>
</evidence>
<dbReference type="InterPro" id="IPR002125">
    <property type="entry name" value="CMP_dCMP_dom"/>
</dbReference>
<keyword evidence="4 6" id="KW-0378">Hydrolase</keyword>
<proteinExistence type="inferred from homology"/>
<dbReference type="InterPro" id="IPR016192">
    <property type="entry name" value="APOBEC/CMP_deaminase_Zn-bd"/>
</dbReference>
<evidence type="ECO:0000256" key="1">
    <source>
        <dbReference type="ARBA" id="ARBA00006576"/>
    </source>
</evidence>
<dbReference type="PROSITE" id="PS00903">
    <property type="entry name" value="CYT_DCMP_DEAMINASES_1"/>
    <property type="match status" value="1"/>
</dbReference>
<evidence type="ECO:0000256" key="6">
    <source>
        <dbReference type="HAMAP-Rule" id="MF_01558"/>
    </source>
</evidence>
<evidence type="ECO:0000259" key="7">
    <source>
        <dbReference type="PROSITE" id="PS51747"/>
    </source>
</evidence>
<comment type="function">
    <text evidence="6">This enzyme scavenges exogenous and endogenous cytidine and 2'-deoxycytidine for UMP synthesis.</text>
</comment>
<comment type="caution">
    <text evidence="8">The sequence shown here is derived from an EMBL/GenBank/DDBJ whole genome shotgun (WGS) entry which is preliminary data.</text>
</comment>
<dbReference type="RefSeq" id="WP_077669952.1">
    <property type="nucleotide sequence ID" value="NZ_MUFR01000039.1"/>
</dbReference>
<feature type="active site" description="Proton donor" evidence="6">
    <location>
        <position position="104"/>
    </location>
</feature>
<sequence length="298" mass="31776">MRTALTDALTQLPDALQRVVSDWITNTHFGATFSPEQVAQMEAESDLSGAALRLTLLPIAAAYAVTPISTFNVGAIVRGEDGTLYLGANIEFTGVQLGQTIHAEQCAIAHAWTKGATRLTDITINYSPCGHCRQFMNELNGAESLTIQLPKTDPKPLHAYLPDSFGPADLGVESRLLTDAPHQLPTDDIDIPLLKAAADAANRSHAPYSGNYSGVAVETSDGAVFSGMYAENAAFNPSLPPLQVALIATNMAGYHWDDIRSVALAEMTNSTVSHLTDTQATLDAMDPDIPFVYSTLST</sequence>
<dbReference type="SUPFAM" id="SSF53927">
    <property type="entry name" value="Cytidine deaminase-like"/>
    <property type="match status" value="2"/>
</dbReference>
<comment type="cofactor">
    <cofactor evidence="6">
        <name>Zn(2+)</name>
        <dbReference type="ChEBI" id="CHEBI:29105"/>
    </cofactor>
    <text evidence="6">Binds 1 zinc ion.</text>
</comment>
<dbReference type="InterPro" id="IPR016193">
    <property type="entry name" value="Cytidine_deaminase-like"/>
</dbReference>
<dbReference type="HAMAP" id="MF_01558">
    <property type="entry name" value="Cyt_deam"/>
    <property type="match status" value="1"/>
</dbReference>
<dbReference type="EMBL" id="MUFR01000039">
    <property type="protein sequence ID" value="OOF33118.1"/>
    <property type="molecule type" value="Genomic_DNA"/>
</dbReference>
<feature type="binding site" evidence="6">
    <location>
        <position position="129"/>
    </location>
    <ligand>
        <name>Zn(2+)</name>
        <dbReference type="ChEBI" id="CHEBI:29105"/>
        <note>catalytic</note>
    </ligand>
</feature>
<dbReference type="Pfam" id="PF00383">
    <property type="entry name" value="dCMP_cyt_deam_1"/>
    <property type="match status" value="1"/>
</dbReference>
<name>A0ABX3KN66_SALCS</name>
<dbReference type="NCBIfam" id="TIGR01355">
    <property type="entry name" value="cyt_deam_dimer"/>
    <property type="match status" value="1"/>
</dbReference>
<protein>
    <recommendedName>
        <fullName evidence="6">Cytidine deaminase</fullName>
        <ecNumber evidence="6">3.5.4.5</ecNumber>
    </recommendedName>
    <alternativeName>
        <fullName evidence="6">Cytidine aminohydrolase</fullName>
        <shortName evidence="6">CDA</shortName>
    </alternativeName>
</protein>
<evidence type="ECO:0000256" key="3">
    <source>
        <dbReference type="ARBA" id="ARBA00022723"/>
    </source>
</evidence>
<feature type="binding site" evidence="6">
    <location>
        <begin position="89"/>
        <end position="91"/>
    </location>
    <ligand>
        <name>substrate</name>
    </ligand>
</feature>
<dbReference type="PROSITE" id="PS51747">
    <property type="entry name" value="CYT_DCMP_DEAMINASES_2"/>
    <property type="match status" value="2"/>
</dbReference>
<dbReference type="Proteomes" id="UP000189431">
    <property type="component" value="Unassembled WGS sequence"/>
</dbReference>
<evidence type="ECO:0000313" key="8">
    <source>
        <dbReference type="EMBL" id="OOF33118.1"/>
    </source>
</evidence>
<dbReference type="Gene3D" id="3.40.140.10">
    <property type="entry name" value="Cytidine Deaminase, domain 2"/>
    <property type="match status" value="2"/>
</dbReference>
<dbReference type="InterPro" id="IPR020797">
    <property type="entry name" value="Cytidine_deaminase_bacteria"/>
</dbReference>
<dbReference type="PANTHER" id="PTHR11644:SF2">
    <property type="entry name" value="CYTIDINE DEAMINASE"/>
    <property type="match status" value="1"/>
</dbReference>
<dbReference type="InterPro" id="IPR050202">
    <property type="entry name" value="Cyt/Deoxycyt_deaminase"/>
</dbReference>
<comment type="catalytic activity">
    <reaction evidence="6">
        <text>2'-deoxycytidine + H2O + H(+) = 2'-deoxyuridine + NH4(+)</text>
        <dbReference type="Rhea" id="RHEA:13433"/>
        <dbReference type="ChEBI" id="CHEBI:15377"/>
        <dbReference type="ChEBI" id="CHEBI:15378"/>
        <dbReference type="ChEBI" id="CHEBI:15698"/>
        <dbReference type="ChEBI" id="CHEBI:16450"/>
        <dbReference type="ChEBI" id="CHEBI:28938"/>
        <dbReference type="EC" id="3.5.4.5"/>
    </reaction>
</comment>
<dbReference type="Pfam" id="PF08211">
    <property type="entry name" value="dCMP_cyt_deam_2"/>
    <property type="match status" value="1"/>
</dbReference>
<dbReference type="EC" id="3.5.4.5" evidence="6"/>
<dbReference type="PIRSF" id="PIRSF006334">
    <property type="entry name" value="Cdd_plus_pseudo"/>
    <property type="match status" value="1"/>
</dbReference>
<comment type="subunit">
    <text evidence="2 6">Homodimer.</text>
</comment>
<feature type="domain" description="CMP/dCMP-type deaminase" evidence="7">
    <location>
        <begin position="188"/>
        <end position="298"/>
    </location>
</feature>
<evidence type="ECO:0000313" key="9">
    <source>
        <dbReference type="Proteomes" id="UP000189431"/>
    </source>
</evidence>
<feature type="domain" description="CMP/dCMP-type deaminase" evidence="7">
    <location>
        <begin position="48"/>
        <end position="168"/>
    </location>
</feature>
<dbReference type="CDD" id="cd01283">
    <property type="entry name" value="cytidine_deaminase"/>
    <property type="match status" value="2"/>
</dbReference>
<gene>
    <name evidence="6" type="primary">cdd</name>
    <name evidence="8" type="ORF">BZJ21_12560</name>
</gene>
<feature type="binding site" evidence="6">
    <location>
        <position position="102"/>
    </location>
    <ligand>
        <name>Zn(2+)</name>
        <dbReference type="ChEBI" id="CHEBI:29105"/>
        <note>catalytic</note>
    </ligand>
</feature>
<evidence type="ECO:0000256" key="5">
    <source>
        <dbReference type="ARBA" id="ARBA00022833"/>
    </source>
</evidence>
<accession>A0ABX3KN66</accession>
<comment type="catalytic activity">
    <reaction evidence="6">
        <text>cytidine + H2O + H(+) = uridine + NH4(+)</text>
        <dbReference type="Rhea" id="RHEA:16069"/>
        <dbReference type="ChEBI" id="CHEBI:15377"/>
        <dbReference type="ChEBI" id="CHEBI:15378"/>
        <dbReference type="ChEBI" id="CHEBI:16704"/>
        <dbReference type="ChEBI" id="CHEBI:17562"/>
        <dbReference type="ChEBI" id="CHEBI:28938"/>
        <dbReference type="EC" id="3.5.4.5"/>
    </reaction>
</comment>
<reference evidence="9" key="1">
    <citation type="submission" date="2017-01" db="EMBL/GenBank/DDBJ databases">
        <title>Draft genome of the species Salinivibrio costicola subsp. alcaliphilus.</title>
        <authorList>
            <person name="Lopez-Hermoso C."/>
            <person name="De La Haba R."/>
            <person name="Sanchez-Porro C."/>
            <person name="Ventosa A."/>
        </authorList>
    </citation>
    <scope>NUCLEOTIDE SEQUENCE [LARGE SCALE GENOMIC DNA]</scope>
    <source>
        <strain evidence="9">CBH448</strain>
    </source>
</reference>
<feature type="binding site" evidence="6">
    <location>
        <position position="132"/>
    </location>
    <ligand>
        <name>Zn(2+)</name>
        <dbReference type="ChEBI" id="CHEBI:29105"/>
        <note>catalytic</note>
    </ligand>
</feature>
<evidence type="ECO:0000256" key="2">
    <source>
        <dbReference type="ARBA" id="ARBA00011738"/>
    </source>
</evidence>
<dbReference type="InterPro" id="IPR006263">
    <property type="entry name" value="Cyt_deam_dimer"/>
</dbReference>
<dbReference type="NCBIfam" id="NF006537">
    <property type="entry name" value="PRK09027.1"/>
    <property type="match status" value="1"/>
</dbReference>